<gene>
    <name evidence="1" type="ORF">Ljam_1923</name>
</gene>
<accession>A0A0W0UIM5</accession>
<dbReference type="STRING" id="455.Ljam_1923"/>
<dbReference type="EMBL" id="LNYG01000013">
    <property type="protein sequence ID" value="KTD07728.1"/>
    <property type="molecule type" value="Genomic_DNA"/>
</dbReference>
<reference evidence="1 2" key="1">
    <citation type="submission" date="2015-11" db="EMBL/GenBank/DDBJ databases">
        <title>Genomic analysis of 38 Legionella species identifies large and diverse effector repertoires.</title>
        <authorList>
            <person name="Burstein D."/>
            <person name="Amaro F."/>
            <person name="Zusman T."/>
            <person name="Lifshitz Z."/>
            <person name="Cohen O."/>
            <person name="Gilbert J.A."/>
            <person name="Pupko T."/>
            <person name="Shuman H.A."/>
            <person name="Segal G."/>
        </authorList>
    </citation>
    <scope>NUCLEOTIDE SEQUENCE [LARGE SCALE GENOMIC DNA]</scope>
    <source>
        <strain evidence="1 2">JA-26-G1-E2</strain>
    </source>
</reference>
<organism evidence="1 2">
    <name type="scientific">Legionella jamestowniensis</name>
    <dbReference type="NCBI Taxonomy" id="455"/>
    <lineage>
        <taxon>Bacteria</taxon>
        <taxon>Pseudomonadati</taxon>
        <taxon>Pseudomonadota</taxon>
        <taxon>Gammaproteobacteria</taxon>
        <taxon>Legionellales</taxon>
        <taxon>Legionellaceae</taxon>
        <taxon>Legionella</taxon>
    </lineage>
</organism>
<evidence type="ECO:0000313" key="2">
    <source>
        <dbReference type="Proteomes" id="UP000054715"/>
    </source>
</evidence>
<proteinExistence type="predicted"/>
<sequence length="81" mass="9378">MIIEKVTQDSFENQLQTRIPQPDNPSCSQKLLEGCSLIRRKRRPSYKESFHRRCFCSFVSLIFKRHPPSLSSFSSITASIS</sequence>
<dbReference type="Proteomes" id="UP000054715">
    <property type="component" value="Unassembled WGS sequence"/>
</dbReference>
<evidence type="ECO:0000313" key="1">
    <source>
        <dbReference type="EMBL" id="KTD07728.1"/>
    </source>
</evidence>
<comment type="caution">
    <text evidence="1">The sequence shown here is derived from an EMBL/GenBank/DDBJ whole genome shotgun (WGS) entry which is preliminary data.</text>
</comment>
<name>A0A0W0UIM5_9GAMM</name>
<protein>
    <submittedName>
        <fullName evidence="1">Uncharacterized protein</fullName>
    </submittedName>
</protein>
<dbReference type="AlphaFoldDB" id="A0A0W0UIM5"/>